<name>A0A6J3M9C4_9PEZI</name>
<dbReference type="Proteomes" id="UP000504637">
    <property type="component" value="Unplaced"/>
</dbReference>
<keyword evidence="2" id="KW-1185">Reference proteome</keyword>
<feature type="transmembrane region" description="Helical" evidence="1">
    <location>
        <begin position="183"/>
        <end position="205"/>
    </location>
</feature>
<dbReference type="RefSeq" id="XP_033461255.1">
    <property type="nucleotide sequence ID" value="XM_033599420.1"/>
</dbReference>
<proteinExistence type="predicted"/>
<keyword evidence="1" id="KW-0472">Membrane</keyword>
<reference evidence="3" key="3">
    <citation type="submission" date="2025-08" db="UniProtKB">
        <authorList>
            <consortium name="RefSeq"/>
        </authorList>
    </citation>
    <scope>IDENTIFICATION</scope>
    <source>
        <strain evidence="3">CBS 342.82</strain>
    </source>
</reference>
<dbReference type="OrthoDB" id="2951834at2759"/>
<keyword evidence="1" id="KW-0812">Transmembrane</keyword>
<reference evidence="3" key="1">
    <citation type="submission" date="2020-01" db="EMBL/GenBank/DDBJ databases">
        <authorList>
            <consortium name="DOE Joint Genome Institute"/>
            <person name="Haridas S."/>
            <person name="Albert R."/>
            <person name="Binder M."/>
            <person name="Bloem J."/>
            <person name="Labutti K."/>
            <person name="Salamov A."/>
            <person name="Andreopoulos B."/>
            <person name="Baker S.E."/>
            <person name="Barry K."/>
            <person name="Bills G."/>
            <person name="Bluhm B.H."/>
            <person name="Cannon C."/>
            <person name="Castanera R."/>
            <person name="Culley D.E."/>
            <person name="Daum C."/>
            <person name="Ezra D."/>
            <person name="Gonzalez J.B."/>
            <person name="Henrissat B."/>
            <person name="Kuo A."/>
            <person name="Liang C."/>
            <person name="Lipzen A."/>
            <person name="Lutzoni F."/>
            <person name="Magnuson J."/>
            <person name="Mondo S."/>
            <person name="Nolan M."/>
            <person name="Ohm R."/>
            <person name="Pangilinan J."/>
            <person name="Park H.-J."/>
            <person name="Ramirez L."/>
            <person name="Alfaro M."/>
            <person name="Sun H."/>
            <person name="Tritt A."/>
            <person name="Yoshinaga Y."/>
            <person name="Zwiers L.-H."/>
            <person name="Turgeon B.G."/>
            <person name="Goodwin S.B."/>
            <person name="Spatafora J.W."/>
            <person name="Crous P.W."/>
            <person name="Grigoriev I.V."/>
        </authorList>
    </citation>
    <scope>NUCLEOTIDE SEQUENCE</scope>
    <source>
        <strain evidence="3">CBS 342.82</strain>
    </source>
</reference>
<evidence type="ECO:0000313" key="2">
    <source>
        <dbReference type="Proteomes" id="UP000504637"/>
    </source>
</evidence>
<evidence type="ECO:0000313" key="3">
    <source>
        <dbReference type="RefSeq" id="XP_033461255.1"/>
    </source>
</evidence>
<gene>
    <name evidence="3" type="ORF">K489DRAFT_177339</name>
</gene>
<accession>A0A6J3M9C4</accession>
<protein>
    <recommendedName>
        <fullName evidence="4">F-box domain-containing protein</fullName>
    </recommendedName>
</protein>
<reference evidence="3" key="2">
    <citation type="submission" date="2020-04" db="EMBL/GenBank/DDBJ databases">
        <authorList>
            <consortium name="NCBI Genome Project"/>
        </authorList>
    </citation>
    <scope>NUCLEOTIDE SEQUENCE</scope>
    <source>
        <strain evidence="3">CBS 342.82</strain>
    </source>
</reference>
<organism evidence="3">
    <name type="scientific">Dissoconium aciculare CBS 342.82</name>
    <dbReference type="NCBI Taxonomy" id="1314786"/>
    <lineage>
        <taxon>Eukaryota</taxon>
        <taxon>Fungi</taxon>
        <taxon>Dikarya</taxon>
        <taxon>Ascomycota</taxon>
        <taxon>Pezizomycotina</taxon>
        <taxon>Dothideomycetes</taxon>
        <taxon>Dothideomycetidae</taxon>
        <taxon>Mycosphaerellales</taxon>
        <taxon>Dissoconiaceae</taxon>
        <taxon>Dissoconium</taxon>
    </lineage>
</organism>
<dbReference type="AlphaFoldDB" id="A0A6J3M9C4"/>
<dbReference type="GeneID" id="54357219"/>
<sequence>MGARPRSLHLLELPYDIRHLIYQHLFPPEAQIYIQVDLRSSLCHRLAPPEQHEFPTSLLRASRQLHEEASAYLHSIYVFNIIGTKQDCLIVYENFLNMMRRHARPGCEPCATAFSNGPHSSTMCISLHSGAGATAMVRRRQRGKQMRIEDVRREVQKEANLYHGSSQWLRTCLHDVRLGTATIFWILSALVTVVALAFASSAAYAH</sequence>
<evidence type="ECO:0000256" key="1">
    <source>
        <dbReference type="SAM" id="Phobius"/>
    </source>
</evidence>
<evidence type="ECO:0008006" key="4">
    <source>
        <dbReference type="Google" id="ProtNLM"/>
    </source>
</evidence>
<keyword evidence="1" id="KW-1133">Transmembrane helix</keyword>